<comment type="subcellular location">
    <subcellularLocation>
        <location evidence="1">Membrane</location>
        <topology evidence="1">Multi-pass membrane protein</topology>
    </subcellularLocation>
</comment>
<feature type="transmembrane region" description="Helical" evidence="5">
    <location>
        <begin position="125"/>
        <end position="144"/>
    </location>
</feature>
<dbReference type="AlphaFoldDB" id="A0AAW1UR46"/>
<dbReference type="Pfam" id="PF01027">
    <property type="entry name" value="Bax1-I"/>
    <property type="match status" value="1"/>
</dbReference>
<name>A0AAW1UR46_9CUCU</name>
<evidence type="ECO:0000256" key="1">
    <source>
        <dbReference type="ARBA" id="ARBA00004141"/>
    </source>
</evidence>
<feature type="transmembrane region" description="Helical" evidence="5">
    <location>
        <begin position="99"/>
        <end position="118"/>
    </location>
</feature>
<feature type="transmembrane region" description="Helical" evidence="5">
    <location>
        <begin position="156"/>
        <end position="177"/>
    </location>
</feature>
<evidence type="ECO:0000313" key="6">
    <source>
        <dbReference type="EMBL" id="KAK9885293.1"/>
    </source>
</evidence>
<dbReference type="InterPro" id="IPR006214">
    <property type="entry name" value="Bax_inhibitor_1-related"/>
</dbReference>
<keyword evidence="7" id="KW-1185">Reference proteome</keyword>
<feature type="transmembrane region" description="Helical" evidence="5">
    <location>
        <begin position="38"/>
        <end position="57"/>
    </location>
</feature>
<evidence type="ECO:0000256" key="5">
    <source>
        <dbReference type="SAM" id="Phobius"/>
    </source>
</evidence>
<feature type="transmembrane region" description="Helical" evidence="5">
    <location>
        <begin position="12"/>
        <end position="32"/>
    </location>
</feature>
<evidence type="ECO:0000256" key="2">
    <source>
        <dbReference type="ARBA" id="ARBA00022692"/>
    </source>
</evidence>
<keyword evidence="2 5" id="KW-0812">Transmembrane</keyword>
<dbReference type="Proteomes" id="UP001431783">
    <property type="component" value="Unassembled WGS sequence"/>
</dbReference>
<reference evidence="6 7" key="1">
    <citation type="submission" date="2023-03" db="EMBL/GenBank/DDBJ databases">
        <title>Genome insight into feeding habits of ladybird beetles.</title>
        <authorList>
            <person name="Li H.-S."/>
            <person name="Huang Y.-H."/>
            <person name="Pang H."/>
        </authorList>
    </citation>
    <scope>NUCLEOTIDE SEQUENCE [LARGE SCALE GENOMIC DNA]</scope>
    <source>
        <strain evidence="6">SYSU_2023b</strain>
        <tissue evidence="6">Whole body</tissue>
    </source>
</reference>
<evidence type="ECO:0000256" key="3">
    <source>
        <dbReference type="ARBA" id="ARBA00022989"/>
    </source>
</evidence>
<feature type="transmembrane region" description="Helical" evidence="5">
    <location>
        <begin position="69"/>
        <end position="87"/>
    </location>
</feature>
<evidence type="ECO:0000313" key="7">
    <source>
        <dbReference type="Proteomes" id="UP001431783"/>
    </source>
</evidence>
<evidence type="ECO:0000256" key="4">
    <source>
        <dbReference type="ARBA" id="ARBA00023136"/>
    </source>
</evidence>
<gene>
    <name evidence="6" type="ORF">WA026_010787</name>
</gene>
<accession>A0AAW1UR46</accession>
<dbReference type="EMBL" id="JARQZJ010000095">
    <property type="protein sequence ID" value="KAK9885293.1"/>
    <property type="molecule type" value="Genomic_DNA"/>
</dbReference>
<keyword evidence="3 5" id="KW-1133">Transmembrane helix</keyword>
<protein>
    <submittedName>
        <fullName evidence="6">Uncharacterized protein</fullName>
    </submittedName>
</protein>
<keyword evidence="4 5" id="KW-0472">Membrane</keyword>
<sequence>MDSLSDHIKNIYICLVLSTTVAVIAATSTAIISSSVSHINIISAVGNTIFFLLLLLIHDNCDTIFDWRISILLGFAGFSGIGAAQLFQDAFKEKPTLLLSTLVDATQVFICLSAFALISEKNRWMFVGMPLMCILYTVLIISYANSSDASYSVSKALIYLSLFTVCGLMLYDTQIIMDKFLKNEKNSFVEP</sequence>
<dbReference type="GO" id="GO:0016020">
    <property type="term" value="C:membrane"/>
    <property type="evidence" value="ECO:0007669"/>
    <property type="project" value="UniProtKB-SubCell"/>
</dbReference>
<organism evidence="6 7">
    <name type="scientific">Henosepilachna vigintioctopunctata</name>
    <dbReference type="NCBI Taxonomy" id="420089"/>
    <lineage>
        <taxon>Eukaryota</taxon>
        <taxon>Metazoa</taxon>
        <taxon>Ecdysozoa</taxon>
        <taxon>Arthropoda</taxon>
        <taxon>Hexapoda</taxon>
        <taxon>Insecta</taxon>
        <taxon>Pterygota</taxon>
        <taxon>Neoptera</taxon>
        <taxon>Endopterygota</taxon>
        <taxon>Coleoptera</taxon>
        <taxon>Polyphaga</taxon>
        <taxon>Cucujiformia</taxon>
        <taxon>Coccinelloidea</taxon>
        <taxon>Coccinellidae</taxon>
        <taxon>Epilachninae</taxon>
        <taxon>Epilachnini</taxon>
        <taxon>Henosepilachna</taxon>
    </lineage>
</organism>
<comment type="caution">
    <text evidence="6">The sequence shown here is derived from an EMBL/GenBank/DDBJ whole genome shotgun (WGS) entry which is preliminary data.</text>
</comment>
<proteinExistence type="predicted"/>